<sequence>ATLGGMEALHWPGIGTLEKNTLADIITINLKKPHLTPVSSDNSIISHFVYSMKGNDVENVIINGKVITENRKFESHDEESVMEEVEKRIYRLLSE</sequence>
<accession>X1SI99</accession>
<feature type="domain" description="Amidohydrolase-related" evidence="2">
    <location>
        <begin position="1"/>
        <end position="67"/>
    </location>
</feature>
<name>X1SI99_9ZZZZ</name>
<dbReference type="PANTHER" id="PTHR43794">
    <property type="entry name" value="AMINOHYDROLASE SSNA-RELATED"/>
    <property type="match status" value="1"/>
</dbReference>
<evidence type="ECO:0000256" key="1">
    <source>
        <dbReference type="ARBA" id="ARBA00022801"/>
    </source>
</evidence>
<dbReference type="SUPFAM" id="SSF51338">
    <property type="entry name" value="Composite domain of metallo-dependent hydrolases"/>
    <property type="match status" value="1"/>
</dbReference>
<protein>
    <recommendedName>
        <fullName evidence="2">Amidohydrolase-related domain-containing protein</fullName>
    </recommendedName>
</protein>
<evidence type="ECO:0000259" key="2">
    <source>
        <dbReference type="Pfam" id="PF01979"/>
    </source>
</evidence>
<dbReference type="Pfam" id="PF01979">
    <property type="entry name" value="Amidohydro_1"/>
    <property type="match status" value="1"/>
</dbReference>
<evidence type="ECO:0000313" key="3">
    <source>
        <dbReference type="EMBL" id="GAI75130.1"/>
    </source>
</evidence>
<organism evidence="3">
    <name type="scientific">marine sediment metagenome</name>
    <dbReference type="NCBI Taxonomy" id="412755"/>
    <lineage>
        <taxon>unclassified sequences</taxon>
        <taxon>metagenomes</taxon>
        <taxon>ecological metagenomes</taxon>
    </lineage>
</organism>
<dbReference type="AlphaFoldDB" id="X1SI99"/>
<dbReference type="InterPro" id="IPR011059">
    <property type="entry name" value="Metal-dep_hydrolase_composite"/>
</dbReference>
<dbReference type="InterPro" id="IPR006680">
    <property type="entry name" value="Amidohydro-rel"/>
</dbReference>
<dbReference type="GO" id="GO:0016810">
    <property type="term" value="F:hydrolase activity, acting on carbon-nitrogen (but not peptide) bonds"/>
    <property type="evidence" value="ECO:0007669"/>
    <property type="project" value="InterPro"/>
</dbReference>
<gene>
    <name evidence="3" type="ORF">S12H4_15970</name>
</gene>
<dbReference type="Gene3D" id="2.30.40.10">
    <property type="entry name" value="Urease, subunit C, domain 1"/>
    <property type="match status" value="1"/>
</dbReference>
<dbReference type="PANTHER" id="PTHR43794:SF11">
    <property type="entry name" value="AMIDOHYDROLASE-RELATED DOMAIN-CONTAINING PROTEIN"/>
    <property type="match status" value="1"/>
</dbReference>
<reference evidence="3" key="1">
    <citation type="journal article" date="2014" name="Front. Microbiol.">
        <title>High frequency of phylogenetically diverse reductive dehalogenase-homologous genes in deep subseafloor sedimentary metagenomes.</title>
        <authorList>
            <person name="Kawai M."/>
            <person name="Futagami T."/>
            <person name="Toyoda A."/>
            <person name="Takaki Y."/>
            <person name="Nishi S."/>
            <person name="Hori S."/>
            <person name="Arai W."/>
            <person name="Tsubouchi T."/>
            <person name="Morono Y."/>
            <person name="Uchiyama I."/>
            <person name="Ito T."/>
            <person name="Fujiyama A."/>
            <person name="Inagaki F."/>
            <person name="Takami H."/>
        </authorList>
    </citation>
    <scope>NUCLEOTIDE SEQUENCE</scope>
    <source>
        <strain evidence="3">Expedition CK06-06</strain>
    </source>
</reference>
<feature type="non-terminal residue" evidence="3">
    <location>
        <position position="1"/>
    </location>
</feature>
<dbReference type="InterPro" id="IPR050287">
    <property type="entry name" value="MTA/SAH_deaminase"/>
</dbReference>
<dbReference type="EMBL" id="BARW01007703">
    <property type="protein sequence ID" value="GAI75130.1"/>
    <property type="molecule type" value="Genomic_DNA"/>
</dbReference>
<comment type="caution">
    <text evidence="3">The sequence shown here is derived from an EMBL/GenBank/DDBJ whole genome shotgun (WGS) entry which is preliminary data.</text>
</comment>
<keyword evidence="1" id="KW-0378">Hydrolase</keyword>
<proteinExistence type="predicted"/>